<keyword evidence="2" id="KW-1185">Reference proteome</keyword>
<proteinExistence type="predicted"/>
<organism evidence="1 2">
    <name type="scientific">Anaerobaca lacustris</name>
    <dbReference type="NCBI Taxonomy" id="3044600"/>
    <lineage>
        <taxon>Bacteria</taxon>
        <taxon>Pseudomonadati</taxon>
        <taxon>Planctomycetota</taxon>
        <taxon>Phycisphaerae</taxon>
        <taxon>Sedimentisphaerales</taxon>
        <taxon>Anaerobacaceae</taxon>
        <taxon>Anaerobaca</taxon>
    </lineage>
</organism>
<dbReference type="Proteomes" id="UP001431776">
    <property type="component" value="Unassembled WGS sequence"/>
</dbReference>
<accession>A0AAW6TQS2</accession>
<gene>
    <name evidence="1" type="ORF">QJ522_03125</name>
</gene>
<evidence type="ECO:0000313" key="2">
    <source>
        <dbReference type="Proteomes" id="UP001431776"/>
    </source>
</evidence>
<dbReference type="Pfam" id="PF13711">
    <property type="entry name" value="DUF4160"/>
    <property type="match status" value="1"/>
</dbReference>
<dbReference type="RefSeq" id="WP_349243436.1">
    <property type="nucleotide sequence ID" value="NZ_JASCXX010000003.1"/>
</dbReference>
<reference evidence="1" key="1">
    <citation type="submission" date="2023-05" db="EMBL/GenBank/DDBJ databases">
        <title>Anaerotaeda fermentans gen. nov., sp. nov., a novel anaerobic planctomycete of the new family within the order Sedimentisphaerales isolated from Taman Peninsula, Russia.</title>
        <authorList>
            <person name="Khomyakova M.A."/>
            <person name="Merkel A.Y."/>
            <person name="Slobodkin A.I."/>
        </authorList>
    </citation>
    <scope>NUCLEOTIDE SEQUENCE</scope>
    <source>
        <strain evidence="1">M17dextr</strain>
    </source>
</reference>
<name>A0AAW6TQS2_9BACT</name>
<sequence>MPTILEILGWRLFFYANEGNEPIHVHARKAETECKYWIDTDNYDIIEAYAFNLGPKERRQIRQIVFGHFDYIVEQWAEFQRRRFNG</sequence>
<comment type="caution">
    <text evidence="1">The sequence shown here is derived from an EMBL/GenBank/DDBJ whole genome shotgun (WGS) entry which is preliminary data.</text>
</comment>
<dbReference type="InterPro" id="IPR025427">
    <property type="entry name" value="DUF4160"/>
</dbReference>
<dbReference type="EMBL" id="JASCXX010000003">
    <property type="protein sequence ID" value="MDI6448026.1"/>
    <property type="molecule type" value="Genomic_DNA"/>
</dbReference>
<protein>
    <submittedName>
        <fullName evidence="1">DUF4160 domain-containing protein</fullName>
    </submittedName>
</protein>
<evidence type="ECO:0000313" key="1">
    <source>
        <dbReference type="EMBL" id="MDI6448026.1"/>
    </source>
</evidence>
<dbReference type="AlphaFoldDB" id="A0AAW6TQS2"/>